<keyword evidence="5" id="KW-0997">Cell inner membrane</keyword>
<evidence type="ECO:0000259" key="16">
    <source>
        <dbReference type="PROSITE" id="PS50885"/>
    </source>
</evidence>
<evidence type="ECO:0000313" key="18">
    <source>
        <dbReference type="Proteomes" id="UP001320272"/>
    </source>
</evidence>
<feature type="region of interest" description="Disordered" evidence="13">
    <location>
        <begin position="296"/>
        <end position="319"/>
    </location>
</feature>
<evidence type="ECO:0000256" key="4">
    <source>
        <dbReference type="ARBA" id="ARBA00022500"/>
    </source>
</evidence>
<comment type="similarity">
    <text evidence="10">Belongs to the methyl-accepting chemotaxis (MCP) protein family.</text>
</comment>
<feature type="coiled-coil region" evidence="12">
    <location>
        <begin position="499"/>
        <end position="526"/>
    </location>
</feature>
<keyword evidence="6 14" id="KW-0812">Transmembrane</keyword>
<evidence type="ECO:0000256" key="3">
    <source>
        <dbReference type="ARBA" id="ARBA00022481"/>
    </source>
</evidence>
<keyword evidence="12" id="KW-0175">Coiled coil</keyword>
<reference evidence="17 18" key="1">
    <citation type="journal article" date="2021" name="Front. Microbiol.">
        <title>Aerobic Denitrification and Heterotrophic Sulfur Oxidation in the Genus Halomonas Revealed by Six Novel Species Characterizations and Genome-Based Analysis.</title>
        <authorList>
            <person name="Wang L."/>
            <person name="Shao Z."/>
        </authorList>
    </citation>
    <scope>NUCLEOTIDE SEQUENCE [LARGE SCALE GENOMIC DNA]</scope>
    <source>
        <strain evidence="17 18">MCCC 1A11058</strain>
    </source>
</reference>
<dbReference type="RefSeq" id="WP_234252860.1">
    <property type="nucleotide sequence ID" value="NZ_JABFTV010000002.1"/>
</dbReference>
<dbReference type="CDD" id="cd06225">
    <property type="entry name" value="HAMP"/>
    <property type="match status" value="1"/>
</dbReference>
<dbReference type="InterPro" id="IPR035440">
    <property type="entry name" value="4HB_MCP_dom_sf"/>
</dbReference>
<feature type="transmembrane region" description="Helical" evidence="14">
    <location>
        <begin position="203"/>
        <end position="222"/>
    </location>
</feature>
<keyword evidence="2" id="KW-1003">Cell membrane</keyword>
<dbReference type="Pfam" id="PF00015">
    <property type="entry name" value="MCPsignal"/>
    <property type="match status" value="1"/>
</dbReference>
<evidence type="ECO:0000256" key="9">
    <source>
        <dbReference type="ARBA" id="ARBA00023224"/>
    </source>
</evidence>
<sequence>MKSLSHLSVKMSWTLVLLAFLSLLIALSAMGLYAVNHSQRSFDTFSAVNVTQQAALNRANSVLLSTRIDMAEVYEGLLERSSGAFDTAHDADIQAQAQHLNAQLDEMADIFELFLELPVRAEHAELMGPIEASFNALLENSLRPQAEALAGGDLATYQALRERAAAENASFYQAAVGFFHRVEAEGAARAENFGSVVTIAQRVIVFVLLVALVVIGIVYRGVSANLIRPLERIVQHFQRMASGDLSSPVESHGKNEIGKLFTALATMQQGLSSTVATVRDSSAEILANSREIASGNRDLAARTERQSASLTETASSMEEMTSTMERNSENASLASDMAREAAERAQQGGEVVANVVTRMQEIRDSSQQVTEIIGLIDSIAFQTNILALNASVEAARAGEHGRGFAVVASEVRQLATRSADAATEIRQLIETSVRQVEAGTQQADSASSSMASIMASVQRVNELMNEIAVASNEQRTGIGEVNTAVGDMDHTTQQNAALVQQASLAASQLQAEAQRLDEAVARFKLADRAYELEDTAAALPAGHASDASDAPRLTDQTGWATA</sequence>
<keyword evidence="3" id="KW-0488">Methylation</keyword>
<evidence type="ECO:0000256" key="5">
    <source>
        <dbReference type="ARBA" id="ARBA00022519"/>
    </source>
</evidence>
<protein>
    <submittedName>
        <fullName evidence="17">HAMP domain-containing protein</fullName>
    </submittedName>
</protein>
<gene>
    <name evidence="17" type="ORF">HOP59_03690</name>
</gene>
<dbReference type="PROSITE" id="PS50885">
    <property type="entry name" value="HAMP"/>
    <property type="match status" value="1"/>
</dbReference>
<keyword evidence="4" id="KW-0145">Chemotaxis</keyword>
<feature type="domain" description="Methyl-accepting transducer" evidence="15">
    <location>
        <begin position="281"/>
        <end position="510"/>
    </location>
</feature>
<dbReference type="InterPro" id="IPR003122">
    <property type="entry name" value="Tar_rcpt_lig-bd"/>
</dbReference>
<accession>A0ABS9AN24</accession>
<dbReference type="InterPro" id="IPR004089">
    <property type="entry name" value="MCPsignal_dom"/>
</dbReference>
<feature type="region of interest" description="Disordered" evidence="13">
    <location>
        <begin position="541"/>
        <end position="562"/>
    </location>
</feature>
<keyword evidence="7 14" id="KW-1133">Transmembrane helix</keyword>
<comment type="caution">
    <text evidence="17">The sequence shown here is derived from an EMBL/GenBank/DDBJ whole genome shotgun (WGS) entry which is preliminary data.</text>
</comment>
<evidence type="ECO:0000256" key="8">
    <source>
        <dbReference type="ARBA" id="ARBA00023136"/>
    </source>
</evidence>
<feature type="domain" description="HAMP" evidence="16">
    <location>
        <begin position="224"/>
        <end position="276"/>
    </location>
</feature>
<dbReference type="SUPFAM" id="SSF47170">
    <property type="entry name" value="Aspartate receptor, ligand-binding domain"/>
    <property type="match status" value="1"/>
</dbReference>
<dbReference type="SMART" id="SM00304">
    <property type="entry name" value="HAMP"/>
    <property type="match status" value="1"/>
</dbReference>
<dbReference type="InterPro" id="IPR004090">
    <property type="entry name" value="Chemotax_Me-accpt_rcpt"/>
</dbReference>
<feature type="compositionally biased region" description="Polar residues" evidence="13">
    <location>
        <begin position="306"/>
        <end position="319"/>
    </location>
</feature>
<name>A0ABS9AN24_9GAMM</name>
<evidence type="ECO:0000313" key="17">
    <source>
        <dbReference type="EMBL" id="MCE8023225.1"/>
    </source>
</evidence>
<evidence type="ECO:0000256" key="2">
    <source>
        <dbReference type="ARBA" id="ARBA00022475"/>
    </source>
</evidence>
<evidence type="ECO:0000256" key="11">
    <source>
        <dbReference type="PROSITE-ProRule" id="PRU00284"/>
    </source>
</evidence>
<dbReference type="PANTHER" id="PTHR43531:SF14">
    <property type="entry name" value="METHYL-ACCEPTING CHEMOTAXIS PROTEIN I-RELATED"/>
    <property type="match status" value="1"/>
</dbReference>
<dbReference type="EMBL" id="JABFTV010000002">
    <property type="protein sequence ID" value="MCE8023225.1"/>
    <property type="molecule type" value="Genomic_DNA"/>
</dbReference>
<dbReference type="PROSITE" id="PS50111">
    <property type="entry name" value="CHEMOTAXIS_TRANSDUC_2"/>
    <property type="match status" value="1"/>
</dbReference>
<evidence type="ECO:0000256" key="13">
    <source>
        <dbReference type="SAM" id="MobiDB-lite"/>
    </source>
</evidence>
<proteinExistence type="inferred from homology"/>
<organism evidence="17 18">
    <name type="scientific">Billgrantia aerodenitrificans</name>
    <dbReference type="NCBI Taxonomy" id="2733483"/>
    <lineage>
        <taxon>Bacteria</taxon>
        <taxon>Pseudomonadati</taxon>
        <taxon>Pseudomonadota</taxon>
        <taxon>Gammaproteobacteria</taxon>
        <taxon>Oceanospirillales</taxon>
        <taxon>Halomonadaceae</taxon>
        <taxon>Billgrantia</taxon>
    </lineage>
</organism>
<dbReference type="InterPro" id="IPR003660">
    <property type="entry name" value="HAMP_dom"/>
</dbReference>
<dbReference type="Gene3D" id="1.10.287.950">
    <property type="entry name" value="Methyl-accepting chemotaxis protein"/>
    <property type="match status" value="1"/>
</dbReference>
<evidence type="ECO:0000256" key="12">
    <source>
        <dbReference type="SAM" id="Coils"/>
    </source>
</evidence>
<dbReference type="InterPro" id="IPR051310">
    <property type="entry name" value="MCP_chemotaxis"/>
</dbReference>
<dbReference type="Pfam" id="PF00672">
    <property type="entry name" value="HAMP"/>
    <property type="match status" value="1"/>
</dbReference>
<dbReference type="SMART" id="SM00283">
    <property type="entry name" value="MA"/>
    <property type="match status" value="1"/>
</dbReference>
<dbReference type="PRINTS" id="PR00260">
    <property type="entry name" value="CHEMTRNSDUCR"/>
</dbReference>
<dbReference type="Proteomes" id="UP001320272">
    <property type="component" value="Unassembled WGS sequence"/>
</dbReference>
<keyword evidence="9 11" id="KW-0807">Transducer</keyword>
<evidence type="ECO:0000259" key="15">
    <source>
        <dbReference type="PROSITE" id="PS50111"/>
    </source>
</evidence>
<evidence type="ECO:0000256" key="7">
    <source>
        <dbReference type="ARBA" id="ARBA00022989"/>
    </source>
</evidence>
<keyword evidence="18" id="KW-1185">Reference proteome</keyword>
<evidence type="ECO:0000256" key="14">
    <source>
        <dbReference type="SAM" id="Phobius"/>
    </source>
</evidence>
<keyword evidence="8 14" id="KW-0472">Membrane</keyword>
<comment type="subcellular location">
    <subcellularLocation>
        <location evidence="1">Cell inner membrane</location>
        <topology evidence="1">Multi-pass membrane protein</topology>
    </subcellularLocation>
</comment>
<evidence type="ECO:0000256" key="10">
    <source>
        <dbReference type="ARBA" id="ARBA00029447"/>
    </source>
</evidence>
<evidence type="ECO:0000256" key="1">
    <source>
        <dbReference type="ARBA" id="ARBA00004429"/>
    </source>
</evidence>
<dbReference type="PANTHER" id="PTHR43531">
    <property type="entry name" value="PROTEIN ICFG"/>
    <property type="match status" value="1"/>
</dbReference>
<evidence type="ECO:0000256" key="6">
    <source>
        <dbReference type="ARBA" id="ARBA00022692"/>
    </source>
</evidence>
<dbReference type="Pfam" id="PF02203">
    <property type="entry name" value="TarH"/>
    <property type="match status" value="1"/>
</dbReference>
<dbReference type="SUPFAM" id="SSF58104">
    <property type="entry name" value="Methyl-accepting chemotaxis protein (MCP) signaling domain"/>
    <property type="match status" value="1"/>
</dbReference>
<dbReference type="CDD" id="cd11386">
    <property type="entry name" value="MCP_signal"/>
    <property type="match status" value="1"/>
</dbReference>